<dbReference type="HOGENOM" id="CLU_054609_1_0_1"/>
<dbReference type="FunFam" id="4.10.240.10:FF:000013">
    <property type="entry name" value="C6 transcription factor, putative"/>
    <property type="match status" value="1"/>
</dbReference>
<feature type="domain" description="Zn(2)-C6 fungal-type" evidence="6">
    <location>
        <begin position="23"/>
        <end position="52"/>
    </location>
</feature>
<keyword evidence="8" id="KW-1185">Reference proteome</keyword>
<dbReference type="RefSeq" id="XP_008715820.1">
    <property type="nucleotide sequence ID" value="XM_008717598.1"/>
</dbReference>
<dbReference type="GO" id="GO:0008270">
    <property type="term" value="F:zinc ion binding"/>
    <property type="evidence" value="ECO:0007669"/>
    <property type="project" value="InterPro"/>
</dbReference>
<feature type="region of interest" description="Disordered" evidence="5">
    <location>
        <begin position="147"/>
        <end position="204"/>
    </location>
</feature>
<gene>
    <name evidence="7" type="ORF">HMPREF1541_03246</name>
</gene>
<protein>
    <recommendedName>
        <fullName evidence="6">Zn(2)-C6 fungal-type domain-containing protein</fullName>
    </recommendedName>
</protein>
<evidence type="ECO:0000256" key="5">
    <source>
        <dbReference type="SAM" id="MobiDB-lite"/>
    </source>
</evidence>
<dbReference type="InterPro" id="IPR001138">
    <property type="entry name" value="Zn2Cys6_DnaBD"/>
</dbReference>
<organism evidence="7 8">
    <name type="scientific">Cyphellophora europaea (strain CBS 101466)</name>
    <name type="common">Phialophora europaea</name>
    <dbReference type="NCBI Taxonomy" id="1220924"/>
    <lineage>
        <taxon>Eukaryota</taxon>
        <taxon>Fungi</taxon>
        <taxon>Dikarya</taxon>
        <taxon>Ascomycota</taxon>
        <taxon>Pezizomycotina</taxon>
        <taxon>Eurotiomycetes</taxon>
        <taxon>Chaetothyriomycetidae</taxon>
        <taxon>Chaetothyriales</taxon>
        <taxon>Cyphellophoraceae</taxon>
        <taxon>Cyphellophora</taxon>
    </lineage>
</organism>
<keyword evidence="3" id="KW-0804">Transcription</keyword>
<evidence type="ECO:0000256" key="1">
    <source>
        <dbReference type="ARBA" id="ARBA00023015"/>
    </source>
</evidence>
<name>W2RXS0_CYPE1</name>
<dbReference type="InterPro" id="IPR036864">
    <property type="entry name" value="Zn2-C6_fun-type_DNA-bd_sf"/>
</dbReference>
<dbReference type="GeneID" id="19970585"/>
<keyword evidence="2" id="KW-0238">DNA-binding</keyword>
<dbReference type="SUPFAM" id="SSF57701">
    <property type="entry name" value="Zn2/Cys6 DNA-binding domain"/>
    <property type="match status" value="1"/>
</dbReference>
<dbReference type="InterPro" id="IPR052783">
    <property type="entry name" value="Metabolic/Drug-Res_Regulator"/>
</dbReference>
<dbReference type="PANTHER" id="PTHR47655:SF3">
    <property type="entry name" value="ZN(II)2CYS6 TRANSCRIPTION FACTOR (EUROFUNG)"/>
    <property type="match status" value="1"/>
</dbReference>
<accession>W2RXS0</accession>
<keyword evidence="1" id="KW-0805">Transcription regulation</keyword>
<evidence type="ECO:0000256" key="4">
    <source>
        <dbReference type="ARBA" id="ARBA00023242"/>
    </source>
</evidence>
<dbReference type="eggNOG" id="ENOG502S8N8">
    <property type="taxonomic scope" value="Eukaryota"/>
</dbReference>
<evidence type="ECO:0000313" key="8">
    <source>
        <dbReference type="Proteomes" id="UP000030752"/>
    </source>
</evidence>
<evidence type="ECO:0000313" key="7">
    <source>
        <dbReference type="EMBL" id="ETN41311.1"/>
    </source>
</evidence>
<dbReference type="Proteomes" id="UP000030752">
    <property type="component" value="Unassembled WGS sequence"/>
</dbReference>
<dbReference type="STRING" id="1220924.W2RXS0"/>
<dbReference type="PROSITE" id="PS00463">
    <property type="entry name" value="ZN2_CY6_FUNGAL_1"/>
    <property type="match status" value="1"/>
</dbReference>
<reference evidence="7 8" key="1">
    <citation type="submission" date="2013-03" db="EMBL/GenBank/DDBJ databases">
        <title>The Genome Sequence of Phialophora europaea CBS 101466.</title>
        <authorList>
            <consortium name="The Broad Institute Genomics Platform"/>
            <person name="Cuomo C."/>
            <person name="de Hoog S."/>
            <person name="Gorbushina A."/>
            <person name="Walker B."/>
            <person name="Young S.K."/>
            <person name="Zeng Q."/>
            <person name="Gargeya S."/>
            <person name="Fitzgerald M."/>
            <person name="Haas B."/>
            <person name="Abouelleil A."/>
            <person name="Allen A.W."/>
            <person name="Alvarado L."/>
            <person name="Arachchi H.M."/>
            <person name="Berlin A.M."/>
            <person name="Chapman S.B."/>
            <person name="Gainer-Dewar J."/>
            <person name="Goldberg J."/>
            <person name="Griggs A."/>
            <person name="Gujja S."/>
            <person name="Hansen M."/>
            <person name="Howarth C."/>
            <person name="Imamovic A."/>
            <person name="Ireland A."/>
            <person name="Larimer J."/>
            <person name="McCowan C."/>
            <person name="Murphy C."/>
            <person name="Pearson M."/>
            <person name="Poon T.W."/>
            <person name="Priest M."/>
            <person name="Roberts A."/>
            <person name="Saif S."/>
            <person name="Shea T."/>
            <person name="Sisk P."/>
            <person name="Sykes S."/>
            <person name="Wortman J."/>
            <person name="Nusbaum C."/>
            <person name="Birren B."/>
        </authorList>
    </citation>
    <scope>NUCLEOTIDE SEQUENCE [LARGE SCALE GENOMIC DNA]</scope>
    <source>
        <strain evidence="7 8">CBS 101466</strain>
    </source>
</reference>
<dbReference type="Gene3D" id="4.10.240.10">
    <property type="entry name" value="Zn(2)-C6 fungal-type DNA-binding domain"/>
    <property type="match status" value="1"/>
</dbReference>
<dbReference type="GO" id="GO:0000981">
    <property type="term" value="F:DNA-binding transcription factor activity, RNA polymerase II-specific"/>
    <property type="evidence" value="ECO:0007669"/>
    <property type="project" value="InterPro"/>
</dbReference>
<evidence type="ECO:0000259" key="6">
    <source>
        <dbReference type="PROSITE" id="PS50048"/>
    </source>
</evidence>
<dbReference type="InParanoid" id="W2RXS0"/>
<sequence>MMTPPMEPASPLDSGIRKRVCKACDRCRLKKSKCDGATPCSRCKADNAICVFGERKKSHDKVYPKGYVEMLENQQAQLVTGLQELYKRMQNGQGWDGSPLKETSNGVPLTHDILEHLGALQQDGHNTTDAFEEDLNALQQRLVASGAGMMQREASHDGSSESAPSPVYDSVPQKPHFTNPFGLNQLPPTPPNRSPYPQSARTMHPSKANTYPQTVPHSNLSWTTPAPDFDDGMDFINQYDSPMVDPSMDMSQFPAHMFQDAAAINPFYTMKDWSGQDDLQRYVNPAMI</sequence>
<evidence type="ECO:0000256" key="2">
    <source>
        <dbReference type="ARBA" id="ARBA00023125"/>
    </source>
</evidence>
<dbReference type="GO" id="GO:0003677">
    <property type="term" value="F:DNA binding"/>
    <property type="evidence" value="ECO:0007669"/>
    <property type="project" value="UniProtKB-KW"/>
</dbReference>
<dbReference type="OrthoDB" id="4151048at2759"/>
<dbReference type="PROSITE" id="PS50048">
    <property type="entry name" value="ZN2_CY6_FUNGAL_2"/>
    <property type="match status" value="1"/>
</dbReference>
<dbReference type="AlphaFoldDB" id="W2RXS0"/>
<dbReference type="EMBL" id="KB822719">
    <property type="protein sequence ID" value="ETN41311.1"/>
    <property type="molecule type" value="Genomic_DNA"/>
</dbReference>
<dbReference type="CDD" id="cd00067">
    <property type="entry name" value="GAL4"/>
    <property type="match status" value="1"/>
</dbReference>
<dbReference type="VEuPathDB" id="FungiDB:HMPREF1541_03246"/>
<dbReference type="Pfam" id="PF00172">
    <property type="entry name" value="Zn_clus"/>
    <property type="match status" value="1"/>
</dbReference>
<dbReference type="SMART" id="SM00066">
    <property type="entry name" value="GAL4"/>
    <property type="match status" value="1"/>
</dbReference>
<proteinExistence type="predicted"/>
<feature type="compositionally biased region" description="Polar residues" evidence="5">
    <location>
        <begin position="195"/>
        <end position="204"/>
    </location>
</feature>
<dbReference type="PANTHER" id="PTHR47655">
    <property type="entry name" value="QUINIC ACID UTILIZATION ACTIVATOR"/>
    <property type="match status" value="1"/>
</dbReference>
<evidence type="ECO:0000256" key="3">
    <source>
        <dbReference type="ARBA" id="ARBA00023163"/>
    </source>
</evidence>
<keyword evidence="4" id="KW-0539">Nucleus</keyword>